<name>A0A3P3VIX3_9GAMM</name>
<evidence type="ECO:0000313" key="3">
    <source>
        <dbReference type="Proteomes" id="UP000280792"/>
    </source>
</evidence>
<dbReference type="Proteomes" id="UP000280792">
    <property type="component" value="Unassembled WGS sequence"/>
</dbReference>
<sequence>MTVLLTTTVLAMPARAAVDDRAANEKDLKAYRMAAEVVVRPVSFGLLVLGSAAFVLTLPFSALGGNVGEAADSLVVGPFDATFRRCLGCTEREF</sequence>
<protein>
    <submittedName>
        <fullName evidence="2">Multidrug transporter</fullName>
    </submittedName>
</protein>
<evidence type="ECO:0000256" key="1">
    <source>
        <dbReference type="SAM" id="Phobius"/>
    </source>
</evidence>
<gene>
    <name evidence="2" type="ORF">D0544_12505</name>
</gene>
<feature type="transmembrane region" description="Helical" evidence="1">
    <location>
        <begin position="40"/>
        <end position="60"/>
    </location>
</feature>
<keyword evidence="1" id="KW-1133">Transmembrane helix</keyword>
<keyword evidence="1" id="KW-0812">Transmembrane</keyword>
<proteinExistence type="predicted"/>
<evidence type="ECO:0000313" key="2">
    <source>
        <dbReference type="EMBL" id="RRJ82675.1"/>
    </source>
</evidence>
<accession>A0A3P3VIX3</accession>
<dbReference type="EMBL" id="QWEZ01000002">
    <property type="protein sequence ID" value="RRJ82675.1"/>
    <property type="molecule type" value="Genomic_DNA"/>
</dbReference>
<reference evidence="2 3" key="2">
    <citation type="submission" date="2018-12" db="EMBL/GenBank/DDBJ databases">
        <title>Simiduia agarivorans gen. nov., sp. nov., a marine, agarolytic bacterium isolated from shallow coastal water from Keelung, Taiwan.</title>
        <authorList>
            <person name="Shieh W.Y."/>
        </authorList>
    </citation>
    <scope>NUCLEOTIDE SEQUENCE [LARGE SCALE GENOMIC DNA]</scope>
    <source>
        <strain evidence="2 3">GTF-13</strain>
    </source>
</reference>
<comment type="caution">
    <text evidence="2">The sequence shown here is derived from an EMBL/GenBank/DDBJ whole genome shotgun (WGS) entry which is preliminary data.</text>
</comment>
<keyword evidence="3" id="KW-1185">Reference proteome</keyword>
<dbReference type="AlphaFoldDB" id="A0A3P3VIX3"/>
<reference evidence="2 3" key="1">
    <citation type="submission" date="2018-08" db="EMBL/GenBank/DDBJ databases">
        <authorList>
            <person name="Khan S.A."/>
        </authorList>
    </citation>
    <scope>NUCLEOTIDE SEQUENCE [LARGE SCALE GENOMIC DNA]</scope>
    <source>
        <strain evidence="2 3">GTF-13</strain>
    </source>
</reference>
<dbReference type="RefSeq" id="WP_125016633.1">
    <property type="nucleotide sequence ID" value="NZ_QWEZ01000002.1"/>
</dbReference>
<organism evidence="2 3">
    <name type="scientific">Aestuariirhabdus litorea</name>
    <dbReference type="NCBI Taxonomy" id="2528527"/>
    <lineage>
        <taxon>Bacteria</taxon>
        <taxon>Pseudomonadati</taxon>
        <taxon>Pseudomonadota</taxon>
        <taxon>Gammaproteobacteria</taxon>
        <taxon>Oceanospirillales</taxon>
        <taxon>Aestuariirhabdaceae</taxon>
        <taxon>Aestuariirhabdus</taxon>
    </lineage>
</organism>
<keyword evidence="1" id="KW-0472">Membrane</keyword>